<comment type="function">
    <text evidence="10 11">Phosphorylation of dTMP to form dTDP in both de novo and salvage pathways of dTTP synthesis.</text>
</comment>
<evidence type="ECO:0000313" key="14">
    <source>
        <dbReference type="Proteomes" id="UP000176424"/>
    </source>
</evidence>
<sequence>MGTEKGAFITFEGDDGCGKTSTIGEIAPTLMKMGVSVLSVHEPGGTQISEQIRGVLSAHGNHMISPRTEALLFQGARAQLVDEKILPWLKAGGVVLSDRFYDSTLAYQGYARGLDMGELRQLIKFATGGLKPDLTLFFDVQPEIGLARASGRGEMDRLDLEKLPFHKKVYEGYQALMKEEPQRWRRVDAGKDLVSVQAEATGLVLEFLRLRGIGLLGL</sequence>
<evidence type="ECO:0000256" key="8">
    <source>
        <dbReference type="ARBA" id="ARBA00022840"/>
    </source>
</evidence>
<proteinExistence type="inferred from homology"/>
<name>A0A1F4ZVJ7_9BACT</name>
<dbReference type="GO" id="GO:0006233">
    <property type="term" value="P:dTDP biosynthetic process"/>
    <property type="evidence" value="ECO:0007669"/>
    <property type="project" value="InterPro"/>
</dbReference>
<dbReference type="GO" id="GO:0006235">
    <property type="term" value="P:dTTP biosynthetic process"/>
    <property type="evidence" value="ECO:0007669"/>
    <property type="project" value="UniProtKB-UniRule"/>
</dbReference>
<comment type="similarity">
    <text evidence="1 11">Belongs to the thymidylate kinase family.</text>
</comment>
<dbReference type="InterPro" id="IPR039430">
    <property type="entry name" value="Thymidylate_kin-like_dom"/>
</dbReference>
<protein>
    <recommendedName>
        <fullName evidence="3 11">Thymidylate kinase</fullName>
        <ecNumber evidence="2 11">2.7.4.9</ecNumber>
    </recommendedName>
    <alternativeName>
        <fullName evidence="11">dTMP kinase</fullName>
    </alternativeName>
</protein>
<evidence type="ECO:0000256" key="11">
    <source>
        <dbReference type="HAMAP-Rule" id="MF_00165"/>
    </source>
</evidence>
<dbReference type="InterPro" id="IPR018095">
    <property type="entry name" value="Thymidylate_kin_CS"/>
</dbReference>
<evidence type="ECO:0000256" key="4">
    <source>
        <dbReference type="ARBA" id="ARBA00022679"/>
    </source>
</evidence>
<dbReference type="Pfam" id="PF02223">
    <property type="entry name" value="Thymidylate_kin"/>
    <property type="match status" value="1"/>
</dbReference>
<evidence type="ECO:0000259" key="12">
    <source>
        <dbReference type="Pfam" id="PF02223"/>
    </source>
</evidence>
<dbReference type="AlphaFoldDB" id="A0A1F4ZVJ7"/>
<dbReference type="NCBIfam" id="TIGR00041">
    <property type="entry name" value="DTMP_kinase"/>
    <property type="match status" value="1"/>
</dbReference>
<evidence type="ECO:0000313" key="13">
    <source>
        <dbReference type="EMBL" id="OGD09477.1"/>
    </source>
</evidence>
<feature type="binding site" evidence="11">
    <location>
        <begin position="13"/>
        <end position="20"/>
    </location>
    <ligand>
        <name>ATP</name>
        <dbReference type="ChEBI" id="CHEBI:30616"/>
    </ligand>
</feature>
<evidence type="ECO:0000256" key="2">
    <source>
        <dbReference type="ARBA" id="ARBA00012980"/>
    </source>
</evidence>
<keyword evidence="4 11" id="KW-0808">Transferase</keyword>
<dbReference type="FunFam" id="3.40.50.300:FF:000225">
    <property type="entry name" value="Thymidylate kinase"/>
    <property type="match status" value="1"/>
</dbReference>
<comment type="caution">
    <text evidence="13">The sequence shown here is derived from an EMBL/GenBank/DDBJ whole genome shotgun (WGS) entry which is preliminary data.</text>
</comment>
<dbReference type="PROSITE" id="PS01331">
    <property type="entry name" value="THYMIDYLATE_KINASE"/>
    <property type="match status" value="1"/>
</dbReference>
<dbReference type="Gene3D" id="3.40.50.300">
    <property type="entry name" value="P-loop containing nucleotide triphosphate hydrolases"/>
    <property type="match status" value="1"/>
</dbReference>
<evidence type="ECO:0000256" key="3">
    <source>
        <dbReference type="ARBA" id="ARBA00017144"/>
    </source>
</evidence>
<organism evidence="13 14">
    <name type="scientific">Candidatus Amesbacteria bacterium RIFOXYB1_FULL_44_23</name>
    <dbReference type="NCBI Taxonomy" id="1797263"/>
    <lineage>
        <taxon>Bacteria</taxon>
        <taxon>Candidatus Amesiibacteriota</taxon>
    </lineage>
</organism>
<keyword evidence="6 11" id="KW-0547">Nucleotide-binding</keyword>
<dbReference type="InterPro" id="IPR018094">
    <property type="entry name" value="Thymidylate_kinase"/>
</dbReference>
<dbReference type="CDD" id="cd01672">
    <property type="entry name" value="TMPK"/>
    <property type="match status" value="1"/>
</dbReference>
<dbReference type="GO" id="GO:0006227">
    <property type="term" value="P:dUDP biosynthetic process"/>
    <property type="evidence" value="ECO:0007669"/>
    <property type="project" value="TreeGrafter"/>
</dbReference>
<evidence type="ECO:0000256" key="5">
    <source>
        <dbReference type="ARBA" id="ARBA00022727"/>
    </source>
</evidence>
<evidence type="ECO:0000256" key="9">
    <source>
        <dbReference type="ARBA" id="ARBA00048743"/>
    </source>
</evidence>
<feature type="domain" description="Thymidylate kinase-like" evidence="12">
    <location>
        <begin position="11"/>
        <end position="198"/>
    </location>
</feature>
<dbReference type="PANTHER" id="PTHR10344:SF4">
    <property type="entry name" value="UMP-CMP KINASE 2, MITOCHONDRIAL"/>
    <property type="match status" value="1"/>
</dbReference>
<comment type="catalytic activity">
    <reaction evidence="9 11">
        <text>dTMP + ATP = dTDP + ADP</text>
        <dbReference type="Rhea" id="RHEA:13517"/>
        <dbReference type="ChEBI" id="CHEBI:30616"/>
        <dbReference type="ChEBI" id="CHEBI:58369"/>
        <dbReference type="ChEBI" id="CHEBI:63528"/>
        <dbReference type="ChEBI" id="CHEBI:456216"/>
        <dbReference type="EC" id="2.7.4.9"/>
    </reaction>
</comment>
<dbReference type="GO" id="GO:0005829">
    <property type="term" value="C:cytosol"/>
    <property type="evidence" value="ECO:0007669"/>
    <property type="project" value="TreeGrafter"/>
</dbReference>
<dbReference type="PANTHER" id="PTHR10344">
    <property type="entry name" value="THYMIDYLATE KINASE"/>
    <property type="match status" value="1"/>
</dbReference>
<keyword evidence="5 11" id="KW-0545">Nucleotide biosynthesis</keyword>
<keyword evidence="7 11" id="KW-0418">Kinase</keyword>
<reference evidence="13 14" key="1">
    <citation type="journal article" date="2016" name="Nat. Commun.">
        <title>Thousands of microbial genomes shed light on interconnected biogeochemical processes in an aquifer system.</title>
        <authorList>
            <person name="Anantharaman K."/>
            <person name="Brown C.T."/>
            <person name="Hug L.A."/>
            <person name="Sharon I."/>
            <person name="Castelle C.J."/>
            <person name="Probst A.J."/>
            <person name="Thomas B.C."/>
            <person name="Singh A."/>
            <person name="Wilkins M.J."/>
            <person name="Karaoz U."/>
            <person name="Brodie E.L."/>
            <person name="Williams K.H."/>
            <person name="Hubbard S.S."/>
            <person name="Banfield J.F."/>
        </authorList>
    </citation>
    <scope>NUCLEOTIDE SEQUENCE [LARGE SCALE GENOMIC DNA]</scope>
</reference>
<dbReference type="GO" id="GO:0004798">
    <property type="term" value="F:dTMP kinase activity"/>
    <property type="evidence" value="ECO:0007669"/>
    <property type="project" value="UniProtKB-UniRule"/>
</dbReference>
<dbReference type="Proteomes" id="UP000176424">
    <property type="component" value="Unassembled WGS sequence"/>
</dbReference>
<dbReference type="STRING" id="1797263.A2397_02205"/>
<dbReference type="EC" id="2.7.4.9" evidence="2 11"/>
<evidence type="ECO:0000256" key="6">
    <source>
        <dbReference type="ARBA" id="ARBA00022741"/>
    </source>
</evidence>
<gene>
    <name evidence="11" type="primary">tmk</name>
    <name evidence="13" type="ORF">A2397_02205</name>
</gene>
<keyword evidence="8 11" id="KW-0067">ATP-binding</keyword>
<dbReference type="GO" id="GO:0005524">
    <property type="term" value="F:ATP binding"/>
    <property type="evidence" value="ECO:0007669"/>
    <property type="project" value="UniProtKB-UniRule"/>
</dbReference>
<evidence type="ECO:0000256" key="7">
    <source>
        <dbReference type="ARBA" id="ARBA00022777"/>
    </source>
</evidence>
<dbReference type="EMBL" id="MEXR01000032">
    <property type="protein sequence ID" value="OGD09477.1"/>
    <property type="molecule type" value="Genomic_DNA"/>
</dbReference>
<dbReference type="HAMAP" id="MF_00165">
    <property type="entry name" value="Thymidylate_kinase"/>
    <property type="match status" value="1"/>
</dbReference>
<dbReference type="SUPFAM" id="SSF52540">
    <property type="entry name" value="P-loop containing nucleoside triphosphate hydrolases"/>
    <property type="match status" value="1"/>
</dbReference>
<evidence type="ECO:0000256" key="1">
    <source>
        <dbReference type="ARBA" id="ARBA00009776"/>
    </source>
</evidence>
<dbReference type="InterPro" id="IPR027417">
    <property type="entry name" value="P-loop_NTPase"/>
</dbReference>
<accession>A0A1F4ZVJ7</accession>
<evidence type="ECO:0000256" key="10">
    <source>
        <dbReference type="ARBA" id="ARBA00057735"/>
    </source>
</evidence>